<dbReference type="Proteomes" id="UP001162131">
    <property type="component" value="Unassembled WGS sequence"/>
</dbReference>
<organism evidence="5 6">
    <name type="scientific">Blepharisma stoltei</name>
    <dbReference type="NCBI Taxonomy" id="1481888"/>
    <lineage>
        <taxon>Eukaryota</taxon>
        <taxon>Sar</taxon>
        <taxon>Alveolata</taxon>
        <taxon>Ciliophora</taxon>
        <taxon>Postciliodesmatophora</taxon>
        <taxon>Heterotrichea</taxon>
        <taxon>Heterotrichida</taxon>
        <taxon>Blepharismidae</taxon>
        <taxon>Blepharisma</taxon>
    </lineage>
</organism>
<dbReference type="GO" id="GO:0070402">
    <property type="term" value="F:NADPH binding"/>
    <property type="evidence" value="ECO:0007669"/>
    <property type="project" value="TreeGrafter"/>
</dbReference>
<evidence type="ECO:0000313" key="5">
    <source>
        <dbReference type="EMBL" id="CAG9317355.1"/>
    </source>
</evidence>
<keyword evidence="3" id="KW-0521">NADP</keyword>
<reference evidence="5" key="1">
    <citation type="submission" date="2021-09" db="EMBL/GenBank/DDBJ databases">
        <authorList>
            <consortium name="AG Swart"/>
            <person name="Singh M."/>
            <person name="Singh A."/>
            <person name="Seah K."/>
            <person name="Emmerich C."/>
        </authorList>
    </citation>
    <scope>NUCLEOTIDE SEQUENCE</scope>
    <source>
        <strain evidence="5">ATCC30299</strain>
    </source>
</reference>
<dbReference type="AlphaFoldDB" id="A0AAU9IZ47"/>
<evidence type="ECO:0000313" key="6">
    <source>
        <dbReference type="Proteomes" id="UP001162131"/>
    </source>
</evidence>
<dbReference type="PANTHER" id="PTHR15104:SF0">
    <property type="entry name" value="DIHYDROPTERIDINE REDUCTASE"/>
    <property type="match status" value="1"/>
</dbReference>
<dbReference type="PANTHER" id="PTHR15104">
    <property type="entry name" value="DIHYDROPTERIDINE REDUCTASE"/>
    <property type="match status" value="1"/>
</dbReference>
<evidence type="ECO:0000256" key="4">
    <source>
        <dbReference type="ARBA" id="ARBA00023002"/>
    </source>
</evidence>
<proteinExistence type="inferred from homology"/>
<accession>A0AAU9IZ47</accession>
<gene>
    <name evidence="5" type="ORF">BSTOLATCC_MIC18607</name>
</gene>
<comment type="subunit">
    <text evidence="2">Homodimer.</text>
</comment>
<dbReference type="EMBL" id="CAJZBQ010000018">
    <property type="protein sequence ID" value="CAG9317355.1"/>
    <property type="molecule type" value="Genomic_DNA"/>
</dbReference>
<comment type="similarity">
    <text evidence="1">Belongs to the short-chain dehydrogenases/reductases (SDR) family.</text>
</comment>
<dbReference type="SUPFAM" id="SSF51735">
    <property type="entry name" value="NAD(P)-binding Rossmann-fold domains"/>
    <property type="match status" value="1"/>
</dbReference>
<dbReference type="GO" id="GO:0006559">
    <property type="term" value="P:L-phenylalanine catabolic process"/>
    <property type="evidence" value="ECO:0007669"/>
    <property type="project" value="TreeGrafter"/>
</dbReference>
<keyword evidence="4" id="KW-0560">Oxidoreductase</keyword>
<evidence type="ECO:0000256" key="2">
    <source>
        <dbReference type="ARBA" id="ARBA00011738"/>
    </source>
</evidence>
<evidence type="ECO:0000256" key="3">
    <source>
        <dbReference type="ARBA" id="ARBA00022857"/>
    </source>
</evidence>
<dbReference type="GO" id="GO:0004155">
    <property type="term" value="F:6,7-dihydropteridine reductase activity"/>
    <property type="evidence" value="ECO:0007669"/>
    <property type="project" value="TreeGrafter"/>
</dbReference>
<dbReference type="GO" id="GO:0006729">
    <property type="term" value="P:tetrahydrobiopterin biosynthetic process"/>
    <property type="evidence" value="ECO:0007669"/>
    <property type="project" value="TreeGrafter"/>
</dbReference>
<dbReference type="Gene3D" id="3.40.50.720">
    <property type="entry name" value="NAD(P)-binding Rossmann-like Domain"/>
    <property type="match status" value="1"/>
</dbReference>
<protein>
    <submittedName>
        <fullName evidence="5">Uncharacterized protein</fullName>
    </submittedName>
</protein>
<sequence length="236" mass="25935">MLGRLKRMVFTNRVIIIGGNGALGKHMVDTFKTDWNVTNIDLAENPNANKNILLKECSFENYSQHCKKSLSGTYEAIICVAGTWATGGISNIEIFSQIQKLIDGSLEPAILASHLAADHLNDSGLLVFTGAFRPFKNTYPENLAFTLMKNATHSLALNMAVRDKISPLATVTTILPDILDTRVNREAMPGENRANWIDPGKVAELVKSWANGKNMPTNGSFAELKMMNGKLIPEFI</sequence>
<dbReference type="InterPro" id="IPR036291">
    <property type="entry name" value="NAD(P)-bd_dom_sf"/>
</dbReference>
<keyword evidence="6" id="KW-1185">Reference proteome</keyword>
<name>A0AAU9IZ47_9CILI</name>
<dbReference type="GO" id="GO:0070404">
    <property type="term" value="F:NADH binding"/>
    <property type="evidence" value="ECO:0007669"/>
    <property type="project" value="TreeGrafter"/>
</dbReference>
<dbReference type="GO" id="GO:0005737">
    <property type="term" value="C:cytoplasm"/>
    <property type="evidence" value="ECO:0007669"/>
    <property type="project" value="TreeGrafter"/>
</dbReference>
<comment type="caution">
    <text evidence="5">The sequence shown here is derived from an EMBL/GenBank/DDBJ whole genome shotgun (WGS) entry which is preliminary data.</text>
</comment>
<evidence type="ECO:0000256" key="1">
    <source>
        <dbReference type="ARBA" id="ARBA00006484"/>
    </source>
</evidence>